<evidence type="ECO:0000313" key="4">
    <source>
        <dbReference type="Proteomes" id="UP000004896"/>
    </source>
</evidence>
<dbReference type="Proteomes" id="UP000004896">
    <property type="component" value="Unassembled WGS sequence"/>
</dbReference>
<organism evidence="3 4">
    <name type="scientific">Streptococcus vestibularis F0396</name>
    <dbReference type="NCBI Taxonomy" id="904306"/>
    <lineage>
        <taxon>Bacteria</taxon>
        <taxon>Bacillati</taxon>
        <taxon>Bacillota</taxon>
        <taxon>Bacilli</taxon>
        <taxon>Lactobacillales</taxon>
        <taxon>Streptococcaceae</taxon>
        <taxon>Streptococcus</taxon>
    </lineage>
</organism>
<dbReference type="EMBL" id="AEKO01000007">
    <property type="protein sequence ID" value="EFQ58811.1"/>
    <property type="molecule type" value="Genomic_DNA"/>
</dbReference>
<dbReference type="InterPro" id="IPR023346">
    <property type="entry name" value="Lysozyme-like_dom_sf"/>
</dbReference>
<dbReference type="AlphaFoldDB" id="E3CS88"/>
<protein>
    <submittedName>
        <fullName evidence="3">Putative pneumococcal vaccine antigen A-like protein</fullName>
    </submittedName>
</protein>
<name>E3CS88_STRVE</name>
<dbReference type="Pfam" id="PF13702">
    <property type="entry name" value="Lysozyme_like"/>
    <property type="match status" value="1"/>
</dbReference>
<evidence type="ECO:0000259" key="2">
    <source>
        <dbReference type="Pfam" id="PF13702"/>
    </source>
</evidence>
<accession>E3CS88</accession>
<gene>
    <name evidence="3" type="ORF">HMPREF9192_1215</name>
</gene>
<feature type="domain" description="CwlT-like lysozyme" evidence="2">
    <location>
        <begin position="1"/>
        <end position="157"/>
    </location>
</feature>
<comment type="caution">
    <text evidence="3">The sequence shown here is derived from an EMBL/GenBank/DDBJ whole genome shotgun (WGS) entry which is preliminary data.</text>
</comment>
<sequence>MVKEVLAEDDIENTTNVDLVLAMIYTETKGKTDDVMQSSESSTGVTNSITDRKESIRQGVTVLSENLEEAAHHKVDPWTAVQAYNFGKAYIDYVADNGGVNTVELANAYSKDVVAPSLGNTSGKTYTYYQPVAMYYGGGKLYTNGGNIYYAKEVQFNLFLMRMFSRL</sequence>
<dbReference type="Gene3D" id="1.10.530.10">
    <property type="match status" value="1"/>
</dbReference>
<dbReference type="eggNOG" id="COG0741">
    <property type="taxonomic scope" value="Bacteria"/>
</dbReference>
<evidence type="ECO:0000313" key="3">
    <source>
        <dbReference type="EMBL" id="EFQ58811.1"/>
    </source>
</evidence>
<dbReference type="SUPFAM" id="SSF53955">
    <property type="entry name" value="Lysozyme-like"/>
    <property type="match status" value="1"/>
</dbReference>
<dbReference type="InterPro" id="IPR047194">
    <property type="entry name" value="CwlT-like_lysozyme"/>
</dbReference>
<evidence type="ECO:0000256" key="1">
    <source>
        <dbReference type="ARBA" id="ARBA00004241"/>
    </source>
</evidence>
<proteinExistence type="predicted"/>
<dbReference type="GO" id="GO:0009986">
    <property type="term" value="C:cell surface"/>
    <property type="evidence" value="ECO:0007669"/>
    <property type="project" value="UniProtKB-SubCell"/>
</dbReference>
<dbReference type="CDD" id="cd16891">
    <property type="entry name" value="CwlT-like"/>
    <property type="match status" value="1"/>
</dbReference>
<reference evidence="3 4" key="1">
    <citation type="submission" date="2010-10" db="EMBL/GenBank/DDBJ databases">
        <authorList>
            <person name="Durkin A.S."/>
            <person name="Madupu R."/>
            <person name="Torralba M."/>
            <person name="Gillis M."/>
            <person name="Methe B."/>
            <person name="Sutton G."/>
            <person name="Nelson K.E."/>
        </authorList>
    </citation>
    <scope>NUCLEOTIDE SEQUENCE [LARGE SCALE GENOMIC DNA]</scope>
    <source>
        <strain evidence="3 4">F0396</strain>
    </source>
</reference>
<comment type="subcellular location">
    <subcellularLocation>
        <location evidence="1">Cell surface</location>
    </subcellularLocation>
</comment>